<dbReference type="Proteomes" id="UP000199444">
    <property type="component" value="Unassembled WGS sequence"/>
</dbReference>
<organism evidence="3 4">
    <name type="scientific">Virgibacillus salinus</name>
    <dbReference type="NCBI Taxonomy" id="553311"/>
    <lineage>
        <taxon>Bacteria</taxon>
        <taxon>Bacillati</taxon>
        <taxon>Bacillota</taxon>
        <taxon>Bacilli</taxon>
        <taxon>Bacillales</taxon>
        <taxon>Bacillaceae</taxon>
        <taxon>Virgibacillus</taxon>
    </lineage>
</organism>
<feature type="domain" description="Helix-hairpin-helix DNA-binding motif class 1" evidence="2">
    <location>
        <begin position="140"/>
        <end position="159"/>
    </location>
</feature>
<name>A0A1H1B9W9_9BACI</name>
<keyword evidence="4" id="KW-1185">Reference proteome</keyword>
<dbReference type="GO" id="GO:0003677">
    <property type="term" value="F:DNA binding"/>
    <property type="evidence" value="ECO:0007669"/>
    <property type="project" value="InterPro"/>
</dbReference>
<dbReference type="RefSeq" id="WP_092492502.1">
    <property type="nucleotide sequence ID" value="NZ_FNKD01000002.1"/>
</dbReference>
<dbReference type="GO" id="GO:0015628">
    <property type="term" value="P:protein secretion by the type II secretion system"/>
    <property type="evidence" value="ECO:0007669"/>
    <property type="project" value="TreeGrafter"/>
</dbReference>
<dbReference type="EMBL" id="FNKD01000002">
    <property type="protein sequence ID" value="SDQ48186.1"/>
    <property type="molecule type" value="Genomic_DNA"/>
</dbReference>
<protein>
    <submittedName>
        <fullName evidence="3">Competence protein ComEA</fullName>
    </submittedName>
</protein>
<gene>
    <name evidence="3" type="ORF">SAMN05216231_1649</name>
</gene>
<dbReference type="Gene3D" id="1.10.150.280">
    <property type="entry name" value="AF1531-like domain"/>
    <property type="match status" value="1"/>
</dbReference>
<sequence length="193" mass="21107">MLELLKKNIFLIVIVIAISGFLLFNNDDIDEKAPQLNSASTSTEILKEEIPDQPSTVIVDVKGEVLQPGVYEIDSQFRVDDVIQLAGGFTKSADQTMVNLAQKVQDEMIIVIPKTGETSTANEQNVSGNGKVRINYATKAEIEGLNGIGPSKAQAILQYREENGFFKTIDDLLLVSGIGQKTLENLKDDVQIP</sequence>
<reference evidence="3 4" key="1">
    <citation type="submission" date="2016-10" db="EMBL/GenBank/DDBJ databases">
        <authorList>
            <person name="de Groot N.N."/>
        </authorList>
    </citation>
    <scope>NUCLEOTIDE SEQUENCE [LARGE SCALE GENOMIC DNA]</scope>
    <source>
        <strain evidence="3 4">CGMCC 1.10449</strain>
    </source>
</reference>
<keyword evidence="1" id="KW-0812">Transmembrane</keyword>
<evidence type="ECO:0000256" key="1">
    <source>
        <dbReference type="SAM" id="Phobius"/>
    </source>
</evidence>
<dbReference type="PANTHER" id="PTHR21180">
    <property type="entry name" value="ENDONUCLEASE/EXONUCLEASE/PHOSPHATASE FAMILY DOMAIN-CONTAINING PROTEIN 1"/>
    <property type="match status" value="1"/>
</dbReference>
<dbReference type="SMART" id="SM00278">
    <property type="entry name" value="HhH1"/>
    <property type="match status" value="2"/>
</dbReference>
<dbReference type="Pfam" id="PF10531">
    <property type="entry name" value="SLBB"/>
    <property type="match status" value="1"/>
</dbReference>
<keyword evidence="1" id="KW-0472">Membrane</keyword>
<accession>A0A1H1B9W9</accession>
<dbReference type="InterPro" id="IPR019554">
    <property type="entry name" value="Soluble_ligand-bd"/>
</dbReference>
<dbReference type="InterPro" id="IPR010994">
    <property type="entry name" value="RuvA_2-like"/>
</dbReference>
<evidence type="ECO:0000313" key="3">
    <source>
        <dbReference type="EMBL" id="SDQ48186.1"/>
    </source>
</evidence>
<dbReference type="NCBIfam" id="TIGR00426">
    <property type="entry name" value="competence protein ComEA helix-hairpin-helix repeat region"/>
    <property type="match status" value="1"/>
</dbReference>
<keyword evidence="1" id="KW-1133">Transmembrane helix</keyword>
<feature type="domain" description="Helix-hairpin-helix DNA-binding motif class 1" evidence="2">
    <location>
        <begin position="170"/>
        <end position="189"/>
    </location>
</feature>
<dbReference type="AlphaFoldDB" id="A0A1H1B9W9"/>
<dbReference type="InterPro" id="IPR004509">
    <property type="entry name" value="Competence_ComEA_HhH"/>
</dbReference>
<feature type="transmembrane region" description="Helical" evidence="1">
    <location>
        <begin position="7"/>
        <end position="24"/>
    </location>
</feature>
<dbReference type="SUPFAM" id="SSF47781">
    <property type="entry name" value="RuvA domain 2-like"/>
    <property type="match status" value="1"/>
</dbReference>
<proteinExistence type="predicted"/>
<dbReference type="InterPro" id="IPR003583">
    <property type="entry name" value="Hlx-hairpin-Hlx_DNA-bd_motif"/>
</dbReference>
<dbReference type="STRING" id="553311.SAMN05216231_1649"/>
<dbReference type="PANTHER" id="PTHR21180:SF32">
    <property type="entry name" value="ENDONUCLEASE_EXONUCLEASE_PHOSPHATASE FAMILY DOMAIN-CONTAINING PROTEIN 1"/>
    <property type="match status" value="1"/>
</dbReference>
<dbReference type="Pfam" id="PF12836">
    <property type="entry name" value="HHH_3"/>
    <property type="match status" value="1"/>
</dbReference>
<evidence type="ECO:0000259" key="2">
    <source>
        <dbReference type="SMART" id="SM00278"/>
    </source>
</evidence>
<dbReference type="GO" id="GO:0015627">
    <property type="term" value="C:type II protein secretion system complex"/>
    <property type="evidence" value="ECO:0007669"/>
    <property type="project" value="TreeGrafter"/>
</dbReference>
<dbReference type="GO" id="GO:0006281">
    <property type="term" value="P:DNA repair"/>
    <property type="evidence" value="ECO:0007669"/>
    <property type="project" value="InterPro"/>
</dbReference>
<dbReference type="InterPro" id="IPR051675">
    <property type="entry name" value="Endo/Exo/Phosphatase_dom_1"/>
</dbReference>
<evidence type="ECO:0000313" key="4">
    <source>
        <dbReference type="Proteomes" id="UP000199444"/>
    </source>
</evidence>
<dbReference type="Gene3D" id="3.10.20.600">
    <property type="match status" value="1"/>
</dbReference>